<dbReference type="Proteomes" id="UP000507962">
    <property type="component" value="Unassembled WGS sequence"/>
</dbReference>
<reference evidence="1 2" key="1">
    <citation type="submission" date="2019-03" db="EMBL/GenBank/DDBJ databases">
        <authorList>
            <person name="Nijsse B."/>
        </authorList>
    </citation>
    <scope>NUCLEOTIDE SEQUENCE [LARGE SCALE GENOMIC DNA]</scope>
    <source>
        <strain evidence="1">Desulfoluna butyratoxydans MSL71</strain>
    </source>
</reference>
<organism evidence="1 2">
    <name type="scientific">Desulfoluna butyratoxydans</name>
    <dbReference type="NCBI Taxonomy" id="231438"/>
    <lineage>
        <taxon>Bacteria</taxon>
        <taxon>Pseudomonadati</taxon>
        <taxon>Thermodesulfobacteriota</taxon>
        <taxon>Desulfobacteria</taxon>
        <taxon>Desulfobacterales</taxon>
        <taxon>Desulfolunaceae</taxon>
        <taxon>Desulfoluna</taxon>
    </lineage>
</organism>
<keyword evidence="2" id="KW-1185">Reference proteome</keyword>
<sequence>MQLKEINVIRTVLGIIYRTFVRKSLKKAVDDPSHVWDDIMMGACDAVFGNADKPNKPE</sequence>
<dbReference type="AlphaFoldDB" id="A0A4U8YQ48"/>
<evidence type="ECO:0000313" key="1">
    <source>
        <dbReference type="EMBL" id="VFQ43842.1"/>
    </source>
</evidence>
<accession>A0A4U8YQ48</accession>
<dbReference type="EMBL" id="CAADHO010000002">
    <property type="protein sequence ID" value="VFQ43842.1"/>
    <property type="molecule type" value="Genomic_DNA"/>
</dbReference>
<name>A0A4U8YQ48_9BACT</name>
<gene>
    <name evidence="1" type="ORF">MSL71_14830</name>
</gene>
<dbReference type="RefSeq" id="WP_180138318.1">
    <property type="nucleotide sequence ID" value="NZ_CAADHO010000002.1"/>
</dbReference>
<protein>
    <submittedName>
        <fullName evidence="1">Uncharacterized protein</fullName>
    </submittedName>
</protein>
<evidence type="ECO:0000313" key="2">
    <source>
        <dbReference type="Proteomes" id="UP000507962"/>
    </source>
</evidence>
<proteinExistence type="predicted"/>